<dbReference type="InterPro" id="IPR034812">
    <property type="entry name" value="Ppo-like_N"/>
</dbReference>
<dbReference type="InterPro" id="IPR036396">
    <property type="entry name" value="Cyt_P450_sf"/>
</dbReference>
<dbReference type="OrthoDB" id="823504at2759"/>
<dbReference type="GeneID" id="6011543"/>
<dbReference type="PANTHER" id="PTHR11903:SF37">
    <property type="entry name" value="PSI-PRODUCING OXYGENASE A"/>
    <property type="match status" value="1"/>
</dbReference>
<evidence type="ECO:0000256" key="2">
    <source>
        <dbReference type="ARBA" id="ARBA00022617"/>
    </source>
</evidence>
<evidence type="ECO:0000313" key="7">
    <source>
        <dbReference type="EMBL" id="EAU86789.2"/>
    </source>
</evidence>
<gene>
    <name evidence="7" type="ORF">CC1G_09914</name>
</gene>
<dbReference type="InterPro" id="IPR019791">
    <property type="entry name" value="Haem_peroxidase_animal"/>
</dbReference>
<keyword evidence="4" id="KW-0223">Dioxygenase</keyword>
<dbReference type="SUPFAM" id="SSF48113">
    <property type="entry name" value="Heme-dependent peroxidases"/>
    <property type="match status" value="1"/>
</dbReference>
<evidence type="ECO:0000313" key="8">
    <source>
        <dbReference type="Proteomes" id="UP000001861"/>
    </source>
</evidence>
<dbReference type="EMBL" id="AACS02000012">
    <property type="protein sequence ID" value="EAU86789.2"/>
    <property type="molecule type" value="Genomic_DNA"/>
</dbReference>
<dbReference type="Pfam" id="PF00067">
    <property type="entry name" value="p450"/>
    <property type="match status" value="1"/>
</dbReference>
<dbReference type="GO" id="GO:0006979">
    <property type="term" value="P:response to oxidative stress"/>
    <property type="evidence" value="ECO:0007669"/>
    <property type="project" value="InterPro"/>
</dbReference>
<dbReference type="InParanoid" id="A8NN01"/>
<comment type="subunit">
    <text evidence="1">Homotetramer.</text>
</comment>
<dbReference type="HOGENOM" id="CLU_002329_0_0_1"/>
<keyword evidence="8" id="KW-1185">Reference proteome</keyword>
<proteinExistence type="predicted"/>
<dbReference type="InterPro" id="IPR001128">
    <property type="entry name" value="Cyt_P450"/>
</dbReference>
<evidence type="ECO:0000256" key="3">
    <source>
        <dbReference type="ARBA" id="ARBA00022723"/>
    </source>
</evidence>
<dbReference type="SUPFAM" id="SSF48264">
    <property type="entry name" value="Cytochrome P450"/>
    <property type="match status" value="1"/>
</dbReference>
<dbReference type="RefSeq" id="XP_001835023.2">
    <property type="nucleotide sequence ID" value="XM_001834971.2"/>
</dbReference>
<dbReference type="VEuPathDB" id="FungiDB:CC1G_09914"/>
<dbReference type="GO" id="GO:0051213">
    <property type="term" value="F:dioxygenase activity"/>
    <property type="evidence" value="ECO:0007669"/>
    <property type="project" value="UniProtKB-KW"/>
</dbReference>
<dbReference type="AlphaFoldDB" id="A8NN01"/>
<dbReference type="Pfam" id="PF03098">
    <property type="entry name" value="An_peroxidase"/>
    <property type="match status" value="2"/>
</dbReference>
<dbReference type="eggNOG" id="KOG2408">
    <property type="taxonomic scope" value="Eukaryota"/>
</dbReference>
<protein>
    <submittedName>
        <fullName evidence="7">Heme peroxidase</fullName>
    </submittedName>
</protein>
<evidence type="ECO:0000256" key="1">
    <source>
        <dbReference type="ARBA" id="ARBA00011881"/>
    </source>
</evidence>
<dbReference type="Gene3D" id="1.10.640.10">
    <property type="entry name" value="Haem peroxidase domain superfamily, animal type"/>
    <property type="match status" value="1"/>
</dbReference>
<dbReference type="GO" id="GO:0004601">
    <property type="term" value="F:peroxidase activity"/>
    <property type="evidence" value="ECO:0007669"/>
    <property type="project" value="UniProtKB-KW"/>
</dbReference>
<dbReference type="InterPro" id="IPR050783">
    <property type="entry name" value="Oxylipin_biosynth_metab"/>
</dbReference>
<dbReference type="KEGG" id="cci:CC1G_09914"/>
<dbReference type="PANTHER" id="PTHR11903">
    <property type="entry name" value="PROSTAGLANDIN G/H SYNTHASE"/>
    <property type="match status" value="1"/>
</dbReference>
<dbReference type="GO" id="GO:0004497">
    <property type="term" value="F:monooxygenase activity"/>
    <property type="evidence" value="ECO:0007669"/>
    <property type="project" value="InterPro"/>
</dbReference>
<evidence type="ECO:0000256" key="4">
    <source>
        <dbReference type="ARBA" id="ARBA00022964"/>
    </source>
</evidence>
<dbReference type="Gene3D" id="1.10.630.10">
    <property type="entry name" value="Cytochrome P450"/>
    <property type="match status" value="1"/>
</dbReference>
<keyword evidence="6" id="KW-0408">Iron</keyword>
<evidence type="ECO:0000256" key="6">
    <source>
        <dbReference type="ARBA" id="ARBA00023004"/>
    </source>
</evidence>
<dbReference type="InterPro" id="IPR037120">
    <property type="entry name" value="Haem_peroxidase_sf_animal"/>
</dbReference>
<dbReference type="InterPro" id="IPR010255">
    <property type="entry name" value="Haem_peroxidase_sf"/>
</dbReference>
<dbReference type="CDD" id="cd09817">
    <property type="entry name" value="linoleate_diol_synthase_like"/>
    <property type="match status" value="1"/>
</dbReference>
<dbReference type="PROSITE" id="PS50292">
    <property type="entry name" value="PEROXIDASE_3"/>
    <property type="match status" value="1"/>
</dbReference>
<dbReference type="GO" id="GO:0020037">
    <property type="term" value="F:heme binding"/>
    <property type="evidence" value="ECO:0007669"/>
    <property type="project" value="InterPro"/>
</dbReference>
<dbReference type="OMA" id="EEPAHAF"/>
<dbReference type="GO" id="GO:0006631">
    <property type="term" value="P:fatty acid metabolic process"/>
    <property type="evidence" value="ECO:0007669"/>
    <property type="project" value="UniProtKB-ARBA"/>
</dbReference>
<evidence type="ECO:0000256" key="5">
    <source>
        <dbReference type="ARBA" id="ARBA00023002"/>
    </source>
</evidence>
<comment type="caution">
    <text evidence="7">The sequence shown here is derived from an EMBL/GenBank/DDBJ whole genome shotgun (WGS) entry which is preliminary data.</text>
</comment>
<keyword evidence="5" id="KW-0560">Oxidoreductase</keyword>
<dbReference type="GO" id="GO:0016705">
    <property type="term" value="F:oxidoreductase activity, acting on paired donors, with incorporation or reduction of molecular oxygen"/>
    <property type="evidence" value="ECO:0007669"/>
    <property type="project" value="InterPro"/>
</dbReference>
<reference evidence="7 8" key="1">
    <citation type="journal article" date="2010" name="Proc. Natl. Acad. Sci. U.S.A.">
        <title>Insights into evolution of multicellular fungi from the assembled chromosomes of the mushroom Coprinopsis cinerea (Coprinus cinereus).</title>
        <authorList>
            <person name="Stajich J.E."/>
            <person name="Wilke S.K."/>
            <person name="Ahren D."/>
            <person name="Au C.H."/>
            <person name="Birren B.W."/>
            <person name="Borodovsky M."/>
            <person name="Burns C."/>
            <person name="Canback B."/>
            <person name="Casselton L.A."/>
            <person name="Cheng C.K."/>
            <person name="Deng J."/>
            <person name="Dietrich F.S."/>
            <person name="Fargo D.C."/>
            <person name="Farman M.L."/>
            <person name="Gathman A.C."/>
            <person name="Goldberg J."/>
            <person name="Guigo R."/>
            <person name="Hoegger P.J."/>
            <person name="Hooker J.B."/>
            <person name="Huggins A."/>
            <person name="James T.Y."/>
            <person name="Kamada T."/>
            <person name="Kilaru S."/>
            <person name="Kodira C."/>
            <person name="Kues U."/>
            <person name="Kupfer D."/>
            <person name="Kwan H.S."/>
            <person name="Lomsadze A."/>
            <person name="Li W."/>
            <person name="Lilly W.W."/>
            <person name="Ma L.J."/>
            <person name="Mackey A.J."/>
            <person name="Manning G."/>
            <person name="Martin F."/>
            <person name="Muraguchi H."/>
            <person name="Natvig D.O."/>
            <person name="Palmerini H."/>
            <person name="Ramesh M.A."/>
            <person name="Rehmeyer C.J."/>
            <person name="Roe B.A."/>
            <person name="Shenoy N."/>
            <person name="Stanke M."/>
            <person name="Ter-Hovhannisyan V."/>
            <person name="Tunlid A."/>
            <person name="Velagapudi R."/>
            <person name="Vision T.J."/>
            <person name="Zeng Q."/>
            <person name="Zolan M.E."/>
            <person name="Pukkila P.J."/>
        </authorList>
    </citation>
    <scope>NUCLEOTIDE SEQUENCE [LARGE SCALE GENOMIC DNA]</scope>
    <source>
        <strain evidence="8">Okayama-7 / 130 / ATCC MYA-4618 / FGSC 9003</strain>
    </source>
</reference>
<keyword evidence="7" id="KW-0575">Peroxidase</keyword>
<dbReference type="Proteomes" id="UP000001861">
    <property type="component" value="Unassembled WGS sequence"/>
</dbReference>
<accession>A8NN01</accession>
<keyword evidence="2" id="KW-0349">Heme</keyword>
<sequence>MSSILRKLAQTVDYINESHAPVDTDGGRTQSGVYEKKVAALYQAFTNPPVTVDDLVCTHSCTTPTNPTNSVVRPQPAYVDAFLNSGGVGIDDRELLLEKLLTLMASTKDTSFSHKVQEAVISLLYKDLPHPPSGYLRVPPTTAPAPPLDVKYAYRTSDGSHYNPLAPAMGMAGTPYARSVPSRHTLPKESLPDPDLIFDTLLKREKFVPHPGGMSALFFAFADLVIHSIFKTNPHDWSINDASSYLDLSVLYGHSDRDVNAIRRKDGTGRLWNDVFADYRITHMPPASCALLVLLSRNHNYVAEKILDINESGKYTRTFANNAARDAQDDEIFHRARLVNCGYFMHIILGGTLPSTLVLHYVGAILGLVRDGSDWRLDPMMTMRSRNHDFVPVGEGNVVSTEFNLLYRWHATLSDEDTKWTESLFQKMFSGKDPKDIKIDDFKEAAHKHLVLNIENVREWTFDGLKRGADGRFSDDDLARIIQNSTEYRAGAFKARGIPEALRFIEVMGIRQARTWGVCSLNEFRRFMGLKPYADFKQWNPDPKIYNAAQALYRDIENLELHVGLQAEETKEPGEGAGLCPGYTISRAILADAVCLTRGDRFFTVDYTPQNLTSWGFQDCAYDKQDGSFGGLLTKLLLRTLPNHYSRGNAYAHFPFMVPTFLEEHWKVHKPELVGKYTWTRPRQQPTIVPVGDYEIVTKVFADNSAFLSAYETRTLNAVKATLEKSVRRTLTLRGKRVSQAPGGSTTDKRLTQGRDEINTQILALPLSTYFSSKTKELIKAKGFTSADGSTAYVDIVRDVINLLPVHFVSQRIAGLPLKSDSTPKGVWYEQDMYDWFTDIAEYVYLNFQPEHDWRLRESTQLHGEEIIGYIKSHIDSIKNKFSLPDVRNHIAIGHNGHDFLTRIVDSLRNTDTSNRETAARIFAAVVPTAAIYASALSQIVSFFLQPSNASAAEALVSLPKSKDTATATTEVLGYIREALRLNPAIPGFYRTAARDVVLGPKTIQAYEVVYGSLYSANRDPQVFGPNPEVPVFNRQGKGAVLGLPNTGLTTEEFLAATVPAVLSEIMSLKGVKKAANKSGRFNEFQENWHGYPRKQYINAKGAVSSFPDSLILQYQVA</sequence>
<dbReference type="GO" id="GO:0005506">
    <property type="term" value="F:iron ion binding"/>
    <property type="evidence" value="ECO:0007669"/>
    <property type="project" value="InterPro"/>
</dbReference>
<keyword evidence="3" id="KW-0479">Metal-binding</keyword>
<name>A8NN01_COPC7</name>
<organism evidence="7 8">
    <name type="scientific">Coprinopsis cinerea (strain Okayama-7 / 130 / ATCC MYA-4618 / FGSC 9003)</name>
    <name type="common">Inky cap fungus</name>
    <name type="synonym">Hormographiella aspergillata</name>
    <dbReference type="NCBI Taxonomy" id="240176"/>
    <lineage>
        <taxon>Eukaryota</taxon>
        <taxon>Fungi</taxon>
        <taxon>Dikarya</taxon>
        <taxon>Basidiomycota</taxon>
        <taxon>Agaricomycotina</taxon>
        <taxon>Agaricomycetes</taxon>
        <taxon>Agaricomycetidae</taxon>
        <taxon>Agaricales</taxon>
        <taxon>Agaricineae</taxon>
        <taxon>Psathyrellaceae</taxon>
        <taxon>Coprinopsis</taxon>
    </lineage>
</organism>